<protein>
    <submittedName>
        <fullName evidence="2">Uncharacterized protein</fullName>
    </submittedName>
</protein>
<reference evidence="2 3" key="1">
    <citation type="submission" date="2020-01" db="EMBL/GenBank/DDBJ databases">
        <authorList>
            <person name="Gulvik C.A."/>
            <person name="Batra D.G."/>
        </authorList>
    </citation>
    <scope>NUCLEOTIDE SEQUENCE [LARGE SCALE GENOMIC DNA]</scope>
    <source>
        <strain evidence="2 3">W9323</strain>
    </source>
</reference>
<evidence type="ECO:0000313" key="3">
    <source>
        <dbReference type="Proteomes" id="UP000503088"/>
    </source>
</evidence>
<dbReference type="EMBL" id="CP048104">
    <property type="protein sequence ID" value="QKG85769.1"/>
    <property type="molecule type" value="Genomic_DNA"/>
</dbReference>
<sequence>MVKKIIVSFFAVSVTFLGFADGDWAFANDLSQINPTDIEITERYEPNFDELFKNADELQNISSPYSD</sequence>
<dbReference type="AlphaFoldDB" id="A0A7D3XPV6"/>
<dbReference type="KEGG" id="kpul:GXN76_15785"/>
<gene>
    <name evidence="2" type="ORF">GXN76_15785</name>
</gene>
<proteinExistence type="predicted"/>
<evidence type="ECO:0000313" key="2">
    <source>
        <dbReference type="EMBL" id="QKG85769.1"/>
    </source>
</evidence>
<evidence type="ECO:0000256" key="1">
    <source>
        <dbReference type="SAM" id="SignalP"/>
    </source>
</evidence>
<name>A0A7D3XPV6_9BACL</name>
<dbReference type="Proteomes" id="UP000503088">
    <property type="component" value="Chromosome"/>
</dbReference>
<keyword evidence="1" id="KW-0732">Signal</keyword>
<feature type="chain" id="PRO_5038743297" evidence="1">
    <location>
        <begin position="21"/>
        <end position="67"/>
    </location>
</feature>
<accession>A0A7D3XPV6</accession>
<organism evidence="2 3">
    <name type="scientific">Kroppenstedtia pulmonis</name>
    <dbReference type="NCBI Taxonomy" id="1380685"/>
    <lineage>
        <taxon>Bacteria</taxon>
        <taxon>Bacillati</taxon>
        <taxon>Bacillota</taxon>
        <taxon>Bacilli</taxon>
        <taxon>Bacillales</taxon>
        <taxon>Thermoactinomycetaceae</taxon>
        <taxon>Kroppenstedtia</taxon>
    </lineage>
</organism>
<feature type="signal peptide" evidence="1">
    <location>
        <begin position="1"/>
        <end position="20"/>
    </location>
</feature>
<keyword evidence="3" id="KW-1185">Reference proteome</keyword>
<dbReference type="RefSeq" id="WP_173224812.1">
    <property type="nucleotide sequence ID" value="NZ_CP048104.1"/>
</dbReference>